<name>A0A9P0FNZ8_CHRIL</name>
<keyword evidence="2" id="KW-1185">Reference proteome</keyword>
<proteinExistence type="predicted"/>
<sequence>MNNQIVRHPKYPQSNVLKLGGYDPNNYEIVDVSPTLITSEPLLPGRPPCLTQRAVGKFLEPLTRELIEVPPRPTIDELDDAVIDNMVERDKAFWVDKPGANAYTLHDAYNSYGIGAEVLKPTPQAVFPRSYQYELECIKYRRKHACDGLKPQPDGKQIPIKAHCHDCRNLDIPALTPFQLAWAKDPGQKRWRYYPDLTTKLTPQELRKAMVEFGRPFQNEACNWYYSHYAPVEHDCIIRKFSR</sequence>
<dbReference type="EMBL" id="LR824004">
    <property type="protein sequence ID" value="CAH0578124.1"/>
    <property type="molecule type" value="Genomic_DNA"/>
</dbReference>
<dbReference type="OrthoDB" id="7291444at2759"/>
<accession>A0A9P0FNZ8</accession>
<dbReference type="AlphaFoldDB" id="A0A9P0FNZ8"/>
<protein>
    <submittedName>
        <fullName evidence="1">Uncharacterized protein</fullName>
    </submittedName>
</protein>
<evidence type="ECO:0000313" key="1">
    <source>
        <dbReference type="EMBL" id="CAH0578124.1"/>
    </source>
</evidence>
<gene>
    <name evidence="1" type="ORF">CINC_LOCUS485</name>
</gene>
<reference evidence="1" key="1">
    <citation type="submission" date="2021-12" db="EMBL/GenBank/DDBJ databases">
        <authorList>
            <person name="King R."/>
        </authorList>
    </citation>
    <scope>NUCLEOTIDE SEQUENCE</scope>
</reference>
<evidence type="ECO:0000313" key="2">
    <source>
        <dbReference type="Proteomes" id="UP001154114"/>
    </source>
</evidence>
<organism evidence="1 2">
    <name type="scientific">Chrysodeixis includens</name>
    <name type="common">Soybean looper</name>
    <name type="synonym">Pseudoplusia includens</name>
    <dbReference type="NCBI Taxonomy" id="689277"/>
    <lineage>
        <taxon>Eukaryota</taxon>
        <taxon>Metazoa</taxon>
        <taxon>Ecdysozoa</taxon>
        <taxon>Arthropoda</taxon>
        <taxon>Hexapoda</taxon>
        <taxon>Insecta</taxon>
        <taxon>Pterygota</taxon>
        <taxon>Neoptera</taxon>
        <taxon>Endopterygota</taxon>
        <taxon>Lepidoptera</taxon>
        <taxon>Glossata</taxon>
        <taxon>Ditrysia</taxon>
        <taxon>Noctuoidea</taxon>
        <taxon>Noctuidae</taxon>
        <taxon>Plusiinae</taxon>
        <taxon>Chrysodeixis</taxon>
    </lineage>
</organism>
<dbReference type="Proteomes" id="UP001154114">
    <property type="component" value="Chromosome 1"/>
</dbReference>